<gene>
    <name evidence="3" type="ORF">OG2516_03543</name>
</gene>
<dbReference type="HOGENOM" id="CLU_031281_1_0_5"/>
<dbReference type="InterPro" id="IPR050904">
    <property type="entry name" value="Adhesion/Biosynth-related"/>
</dbReference>
<evidence type="ECO:0000313" key="3">
    <source>
        <dbReference type="EMBL" id="EAR49697.1"/>
    </source>
</evidence>
<dbReference type="PANTHER" id="PTHR10900">
    <property type="entry name" value="PERIOSTIN-RELATED"/>
    <property type="match status" value="1"/>
</dbReference>
<feature type="signal peptide" evidence="1">
    <location>
        <begin position="1"/>
        <end position="22"/>
    </location>
</feature>
<dbReference type="GO" id="GO:0005615">
    <property type="term" value="C:extracellular space"/>
    <property type="evidence" value="ECO:0007669"/>
    <property type="project" value="TreeGrafter"/>
</dbReference>
<evidence type="ECO:0000259" key="2">
    <source>
        <dbReference type="PROSITE" id="PS50213"/>
    </source>
</evidence>
<feature type="domain" description="FAS1" evidence="2">
    <location>
        <begin position="214"/>
        <end position="358"/>
    </location>
</feature>
<dbReference type="STRING" id="314256.OG2516_03543"/>
<keyword evidence="1" id="KW-0732">Signal</keyword>
<proteinExistence type="predicted"/>
<dbReference type="SMART" id="SM00554">
    <property type="entry name" value="FAS1"/>
    <property type="match status" value="2"/>
</dbReference>
<dbReference type="eggNOG" id="COG2335">
    <property type="taxonomic scope" value="Bacteria"/>
</dbReference>
<dbReference type="OrthoDB" id="9800666at2"/>
<dbReference type="InterPro" id="IPR036378">
    <property type="entry name" value="FAS1_dom_sf"/>
</dbReference>
<evidence type="ECO:0000256" key="1">
    <source>
        <dbReference type="SAM" id="SignalP"/>
    </source>
</evidence>
<dbReference type="PANTHER" id="PTHR10900:SF77">
    <property type="entry name" value="FI19380P1"/>
    <property type="match status" value="1"/>
</dbReference>
<feature type="domain" description="FAS1" evidence="2">
    <location>
        <begin position="41"/>
        <end position="185"/>
    </location>
</feature>
<accession>Q2CAH7</accession>
<protein>
    <recommendedName>
        <fullName evidence="2">FAS1 domain-containing protein</fullName>
    </recommendedName>
</protein>
<dbReference type="InterPro" id="IPR000782">
    <property type="entry name" value="FAS1_domain"/>
</dbReference>
<dbReference type="AlphaFoldDB" id="Q2CAH7"/>
<keyword evidence="4" id="KW-1185">Reference proteome</keyword>
<feature type="chain" id="PRO_5004206767" description="FAS1 domain-containing protein" evidence="1">
    <location>
        <begin position="23"/>
        <end position="361"/>
    </location>
</feature>
<reference evidence="3 4" key="1">
    <citation type="journal article" date="2010" name="J. Bacteriol.">
        <title>Genome sequences of Oceanicola granulosus HTCC2516(T) and Oceanicola batsensis HTCC2597(TDelta).</title>
        <authorList>
            <person name="Thrash J.C."/>
            <person name="Cho J.C."/>
            <person name="Vergin K.L."/>
            <person name="Giovannoni S.J."/>
        </authorList>
    </citation>
    <scope>NUCLEOTIDE SEQUENCE [LARGE SCALE GENOMIC DNA]</scope>
    <source>
        <strain evidence="4">ATCC BAA-861 / DSM 15982 / KCTC 12143 / HTCC2516</strain>
    </source>
</reference>
<dbReference type="FunFam" id="2.30.180.10:FF:000032">
    <property type="entry name" value="Fasciclin domain-containing protein, putative"/>
    <property type="match status" value="2"/>
</dbReference>
<dbReference type="Proteomes" id="UP000003635">
    <property type="component" value="Unassembled WGS sequence"/>
</dbReference>
<dbReference type="SUPFAM" id="SSF82153">
    <property type="entry name" value="FAS1 domain"/>
    <property type="match status" value="2"/>
</dbReference>
<comment type="caution">
    <text evidence="3">The sequence shown here is derived from an EMBL/GenBank/DDBJ whole genome shotgun (WGS) entry which is preliminary data.</text>
</comment>
<organism evidence="3 4">
    <name type="scientific">Oceanicola granulosus (strain ATCC BAA-861 / DSM 15982 / KCTC 12143 / HTCC2516)</name>
    <dbReference type="NCBI Taxonomy" id="314256"/>
    <lineage>
        <taxon>Bacteria</taxon>
        <taxon>Pseudomonadati</taxon>
        <taxon>Pseudomonadota</taxon>
        <taxon>Alphaproteobacteria</taxon>
        <taxon>Rhodobacterales</taxon>
        <taxon>Roseobacteraceae</taxon>
        <taxon>Oceanicola</taxon>
    </lineage>
</organism>
<name>Q2CAH7_OCEGH</name>
<evidence type="ECO:0000313" key="4">
    <source>
        <dbReference type="Proteomes" id="UP000003635"/>
    </source>
</evidence>
<sequence length="361" mass="37248">MTRTFKATLLAATMLTPAAAFAESHEMGGNPTVGGAPMMADMNIIENAVNSPIHTTLVAAVQAAGLVDTLQGEGPFTVFAPTDDAFAKLPEGTVETLVMPENKDQLTKILTCHVVAADAMSDAIMGMIEDDGGRHPVPTVGGCTLQAFMDGDDIKLEDEQGNIATVTIADVDQSNGVIHVIDTVLLPAQEEAAASESMGADGNPTVGGAPMMADMNIIENAVNSPINTTLVAAVQAAGLAETLQGDGPFTVFAPTDDAFAALPAGTVESLLQPENRATLTKVLTAHVVPGTWTSQAFMDAADSEGFVHMETVSGDALSAQVKSSGNVYIFDESGNVRDVVTADVMQSNGVIHVVDGVLLPE</sequence>
<dbReference type="Pfam" id="PF02469">
    <property type="entry name" value="Fasciclin"/>
    <property type="match status" value="2"/>
</dbReference>
<dbReference type="EMBL" id="AAOT01000052">
    <property type="protein sequence ID" value="EAR49697.1"/>
    <property type="molecule type" value="Genomic_DNA"/>
</dbReference>
<dbReference type="Gene3D" id="2.30.180.10">
    <property type="entry name" value="FAS1 domain"/>
    <property type="match status" value="2"/>
</dbReference>
<dbReference type="PROSITE" id="PS50213">
    <property type="entry name" value="FAS1"/>
    <property type="match status" value="2"/>
</dbReference>